<keyword evidence="4" id="KW-1185">Reference proteome</keyword>
<protein>
    <recommendedName>
        <fullName evidence="5">50S ribosomal protein L31</fullName>
    </recommendedName>
</protein>
<evidence type="ECO:0000313" key="3">
    <source>
        <dbReference type="EMBL" id="KAB5557609.1"/>
    </source>
</evidence>
<gene>
    <name evidence="3" type="ORF">DKX38_008518</name>
</gene>
<dbReference type="Proteomes" id="UP000326939">
    <property type="component" value="Chromosome 5"/>
</dbReference>
<evidence type="ECO:0008006" key="5">
    <source>
        <dbReference type="Google" id="ProtNLM"/>
    </source>
</evidence>
<evidence type="ECO:0000256" key="2">
    <source>
        <dbReference type="SAM" id="Phobius"/>
    </source>
</evidence>
<proteinExistence type="inferred from homology"/>
<keyword evidence="2" id="KW-1133">Transmembrane helix</keyword>
<dbReference type="PANTHER" id="PTHR33280:SF1">
    <property type="entry name" value="LARGE RIBOSOMAL SUBUNIT PROTEIN BL31C"/>
    <property type="match status" value="1"/>
</dbReference>
<dbReference type="GO" id="GO:0003735">
    <property type="term" value="F:structural constituent of ribosome"/>
    <property type="evidence" value="ECO:0007669"/>
    <property type="project" value="InterPro"/>
</dbReference>
<reference evidence="4" key="1">
    <citation type="journal article" date="2019" name="Gigascience">
        <title>De novo genome assembly of the endangered Acer yangbiense, a plant species with extremely small populations endemic to Yunnan Province, China.</title>
        <authorList>
            <person name="Yang J."/>
            <person name="Wariss H.M."/>
            <person name="Tao L."/>
            <person name="Zhang R."/>
            <person name="Yun Q."/>
            <person name="Hollingsworth P."/>
            <person name="Dao Z."/>
            <person name="Luo G."/>
            <person name="Guo H."/>
            <person name="Ma Y."/>
            <person name="Sun W."/>
        </authorList>
    </citation>
    <scope>NUCLEOTIDE SEQUENCE [LARGE SCALE GENOMIC DNA]</scope>
    <source>
        <strain evidence="4">cv. br00</strain>
    </source>
</reference>
<dbReference type="EMBL" id="VDCV01000005">
    <property type="protein sequence ID" value="KAB5557609.1"/>
    <property type="molecule type" value="Genomic_DNA"/>
</dbReference>
<name>A0A5N5MRC6_9ROSI</name>
<comment type="similarity">
    <text evidence="1">Belongs to the bacterial ribosomal protein bL31 family. Type A subfamily.</text>
</comment>
<organism evidence="3 4">
    <name type="scientific">Salix brachista</name>
    <dbReference type="NCBI Taxonomy" id="2182728"/>
    <lineage>
        <taxon>Eukaryota</taxon>
        <taxon>Viridiplantae</taxon>
        <taxon>Streptophyta</taxon>
        <taxon>Embryophyta</taxon>
        <taxon>Tracheophyta</taxon>
        <taxon>Spermatophyta</taxon>
        <taxon>Magnoliopsida</taxon>
        <taxon>eudicotyledons</taxon>
        <taxon>Gunneridae</taxon>
        <taxon>Pentapetalae</taxon>
        <taxon>rosids</taxon>
        <taxon>fabids</taxon>
        <taxon>Malpighiales</taxon>
        <taxon>Salicaceae</taxon>
        <taxon>Saliceae</taxon>
        <taxon>Salix</taxon>
    </lineage>
</organism>
<evidence type="ECO:0000256" key="1">
    <source>
        <dbReference type="ARBA" id="ARBA00009296"/>
    </source>
</evidence>
<sequence>MQRCIATSGAKQGYVVDVSSGNHPLYLGNRPGVLVDADHMEKFRESLWADAILECPLLVYIFGLVAGFIVE</sequence>
<feature type="transmembrane region" description="Helical" evidence="2">
    <location>
        <begin position="47"/>
        <end position="70"/>
    </location>
</feature>
<dbReference type="PANTHER" id="PTHR33280">
    <property type="entry name" value="50S RIBOSOMAL PROTEIN L31, CHLOROPLASTIC"/>
    <property type="match status" value="1"/>
</dbReference>
<keyword evidence="2" id="KW-0472">Membrane</keyword>
<dbReference type="AlphaFoldDB" id="A0A5N5MRC6"/>
<dbReference type="InterPro" id="IPR002150">
    <property type="entry name" value="Ribosomal_bL31"/>
</dbReference>
<dbReference type="GO" id="GO:0005840">
    <property type="term" value="C:ribosome"/>
    <property type="evidence" value="ECO:0007669"/>
    <property type="project" value="InterPro"/>
</dbReference>
<evidence type="ECO:0000313" key="4">
    <source>
        <dbReference type="Proteomes" id="UP000326939"/>
    </source>
</evidence>
<comment type="caution">
    <text evidence="3">The sequence shown here is derived from an EMBL/GenBank/DDBJ whole genome shotgun (WGS) entry which is preliminary data.</text>
</comment>
<accession>A0A5N5MRC6</accession>
<dbReference type="GO" id="GO:0006412">
    <property type="term" value="P:translation"/>
    <property type="evidence" value="ECO:0007669"/>
    <property type="project" value="InterPro"/>
</dbReference>
<keyword evidence="2" id="KW-0812">Transmembrane</keyword>